<dbReference type="PROSITE" id="PS00134">
    <property type="entry name" value="TRYPSIN_HIS"/>
    <property type="match status" value="1"/>
</dbReference>
<evidence type="ECO:0000259" key="3">
    <source>
        <dbReference type="PROSITE" id="PS50240"/>
    </source>
</evidence>
<dbReference type="SUPFAM" id="SSF50494">
    <property type="entry name" value="Trypsin-like serine proteases"/>
    <property type="match status" value="1"/>
</dbReference>
<name>A0A8C0YUT9_CANLF</name>
<dbReference type="GO" id="GO:0004252">
    <property type="term" value="F:serine-type endopeptidase activity"/>
    <property type="evidence" value="ECO:0007669"/>
    <property type="project" value="InterPro"/>
</dbReference>
<evidence type="ECO:0000313" key="4">
    <source>
        <dbReference type="Ensembl" id="ENSCAFP00040017155.1"/>
    </source>
</evidence>
<reference evidence="4" key="2">
    <citation type="submission" date="2025-08" db="UniProtKB">
        <authorList>
            <consortium name="Ensembl"/>
        </authorList>
    </citation>
    <scope>IDENTIFICATION</scope>
</reference>
<dbReference type="InterPro" id="IPR001314">
    <property type="entry name" value="Peptidase_S1A"/>
</dbReference>
<dbReference type="Pfam" id="PF00089">
    <property type="entry name" value="Trypsin"/>
    <property type="match status" value="1"/>
</dbReference>
<dbReference type="AlphaFoldDB" id="A0A8C0YUT9"/>
<dbReference type="InterPro" id="IPR043504">
    <property type="entry name" value="Peptidase_S1_PA_chymotrypsin"/>
</dbReference>
<dbReference type="PRINTS" id="PR00722">
    <property type="entry name" value="CHYMOTRYPSIN"/>
</dbReference>
<dbReference type="CDD" id="cd00190">
    <property type="entry name" value="Tryp_SPc"/>
    <property type="match status" value="1"/>
</dbReference>
<dbReference type="InterPro" id="IPR018114">
    <property type="entry name" value="TRYPSIN_HIS"/>
</dbReference>
<dbReference type="SMART" id="SM00020">
    <property type="entry name" value="Tryp_SPc"/>
    <property type="match status" value="1"/>
</dbReference>
<evidence type="ECO:0000256" key="1">
    <source>
        <dbReference type="ARBA" id="ARBA00023157"/>
    </source>
</evidence>
<dbReference type="PANTHER" id="PTHR24271:SF47">
    <property type="entry name" value="KALLIKREIN-1"/>
    <property type="match status" value="1"/>
</dbReference>
<dbReference type="Proteomes" id="UP000694542">
    <property type="component" value="Chromosome 1"/>
</dbReference>
<gene>
    <name evidence="4" type="primary">KLK1</name>
</gene>
<dbReference type="InterPro" id="IPR009003">
    <property type="entry name" value="Peptidase_S1_PA"/>
</dbReference>
<dbReference type="InterPro" id="IPR001254">
    <property type="entry name" value="Trypsin_dom"/>
</dbReference>
<protein>
    <submittedName>
        <fullName evidence="4">Kallikrein 1</fullName>
    </submittedName>
</protein>
<dbReference type="PANTHER" id="PTHR24271">
    <property type="entry name" value="KALLIKREIN-RELATED"/>
    <property type="match status" value="1"/>
</dbReference>
<keyword evidence="1" id="KW-1015">Disulfide bond</keyword>
<dbReference type="GO" id="GO:0006508">
    <property type="term" value="P:proteolysis"/>
    <property type="evidence" value="ECO:0007669"/>
    <property type="project" value="InterPro"/>
</dbReference>
<accession>A0A8C0YUT9</accession>
<sequence length="450" mass="49214">MQGFVLEVRDSSTLCFLSPSHPPHPLTGSVSKSRGPGAPGPALSGLRPQECFQDNQTLQNNRCALSRPLHSTGVGVGVQSPGSRGRALASIWVPAGQGRSPRVGRGGAGRGGGEMRDLKHSLGRLPSSQLTTSLPVVTMWFLVLCLALSLAGTGAAPPVQSRIIGGWDCTKNSQPWQAALYHYSKFQCGGVLVHPEWVLTAAHCINEGTHGGLFLLVPCWGSEGRRRRREGGSNYQLWLGRYNLFEHEDTAQFVQVRESFPHPEFNLSLLKNHTRLPEEDYSHDIMLLRLAEPAQITDAVRVLDLPTQEPQVGSTCYASGWGSIEPDKFIYPDDLQCVDLELLSNDICANAHSQKVTEFMLCAGHLEGGKDTCVVSQPVLLPHPQASWNWGRGLRARLPTAVSIASQHQLPQGSLWALPLPLFLPYPHPDITPISLHIRVHPFLLHLFTV</sequence>
<evidence type="ECO:0000256" key="2">
    <source>
        <dbReference type="SAM" id="MobiDB-lite"/>
    </source>
</evidence>
<feature type="region of interest" description="Disordered" evidence="2">
    <location>
        <begin position="18"/>
        <end position="46"/>
    </location>
</feature>
<dbReference type="Ensembl" id="ENSCAFT00040019771.1">
    <property type="protein sequence ID" value="ENSCAFP00040017155.1"/>
    <property type="gene ID" value="ENSCAFG00040010658.1"/>
</dbReference>
<evidence type="ECO:0000313" key="5">
    <source>
        <dbReference type="Proteomes" id="UP000694542"/>
    </source>
</evidence>
<organism evidence="4 5">
    <name type="scientific">Canis lupus familiaris</name>
    <name type="common">Dog</name>
    <name type="synonym">Canis familiaris</name>
    <dbReference type="NCBI Taxonomy" id="9615"/>
    <lineage>
        <taxon>Eukaryota</taxon>
        <taxon>Metazoa</taxon>
        <taxon>Chordata</taxon>
        <taxon>Craniata</taxon>
        <taxon>Vertebrata</taxon>
        <taxon>Euteleostomi</taxon>
        <taxon>Mammalia</taxon>
        <taxon>Eutheria</taxon>
        <taxon>Laurasiatheria</taxon>
        <taxon>Carnivora</taxon>
        <taxon>Caniformia</taxon>
        <taxon>Canidae</taxon>
        <taxon>Canis</taxon>
    </lineage>
</organism>
<dbReference type="PROSITE" id="PS50240">
    <property type="entry name" value="TRYPSIN_DOM"/>
    <property type="match status" value="1"/>
</dbReference>
<reference evidence="4" key="1">
    <citation type="submission" date="2018-10" db="EMBL/GenBank/DDBJ databases">
        <title>De novo assembly of a Great Dane genome.</title>
        <authorList>
            <person name="Kidd J.M."/>
            <person name="Pendleton A.L."/>
            <person name="Shen F."/>
            <person name="Emery S."/>
        </authorList>
    </citation>
    <scope>NUCLEOTIDE SEQUENCE [LARGE SCALE GENOMIC DNA]</scope>
    <source>
        <strain evidence="4">Great Dane</strain>
    </source>
</reference>
<dbReference type="Gene3D" id="2.40.10.10">
    <property type="entry name" value="Trypsin-like serine proteases"/>
    <property type="match status" value="2"/>
</dbReference>
<feature type="domain" description="Peptidase S1" evidence="3">
    <location>
        <begin position="163"/>
        <end position="373"/>
    </location>
</feature>
<proteinExistence type="predicted"/>
<feature type="compositionally biased region" description="Low complexity" evidence="2">
    <location>
        <begin position="33"/>
        <end position="46"/>
    </location>
</feature>
<dbReference type="OrthoDB" id="10061449at2759"/>